<evidence type="ECO:0000313" key="2">
    <source>
        <dbReference type="EMBL" id="CAB4886378.1"/>
    </source>
</evidence>
<dbReference type="AlphaFoldDB" id="A0A6J7EXT7"/>
<feature type="compositionally biased region" description="Basic and acidic residues" evidence="1">
    <location>
        <begin position="14"/>
        <end position="28"/>
    </location>
</feature>
<protein>
    <submittedName>
        <fullName evidence="2">Unannotated protein</fullName>
    </submittedName>
</protein>
<feature type="region of interest" description="Disordered" evidence="1">
    <location>
        <begin position="14"/>
        <end position="37"/>
    </location>
</feature>
<name>A0A6J7EXT7_9ZZZZ</name>
<gene>
    <name evidence="2" type="ORF">UFOPK3417_02021</name>
</gene>
<sequence>MLVVADVLGEQCESERISGDPRRNRHDAGVTVGGNEAGRLGRGGSLMDVCQRQDAPEECVALGCGHGVGEHEGDVGHRRASGANEAVLDVQHDLALDEQAVVEGQFVLREVDRALDRVLDRQEAVVQLAGVDGVEHVGHRAVRDTHTGA</sequence>
<evidence type="ECO:0000256" key="1">
    <source>
        <dbReference type="SAM" id="MobiDB-lite"/>
    </source>
</evidence>
<reference evidence="2" key="1">
    <citation type="submission" date="2020-05" db="EMBL/GenBank/DDBJ databases">
        <authorList>
            <person name="Chiriac C."/>
            <person name="Salcher M."/>
            <person name="Ghai R."/>
            <person name="Kavagutti S V."/>
        </authorList>
    </citation>
    <scope>NUCLEOTIDE SEQUENCE</scope>
</reference>
<accession>A0A6J7EXT7</accession>
<organism evidence="2">
    <name type="scientific">freshwater metagenome</name>
    <dbReference type="NCBI Taxonomy" id="449393"/>
    <lineage>
        <taxon>unclassified sequences</taxon>
        <taxon>metagenomes</taxon>
        <taxon>ecological metagenomes</taxon>
    </lineage>
</organism>
<dbReference type="EMBL" id="CAFBLR010000287">
    <property type="protein sequence ID" value="CAB4886378.1"/>
    <property type="molecule type" value="Genomic_DNA"/>
</dbReference>
<proteinExistence type="predicted"/>